<name>A0A0H5BZH1_CYBJN</name>
<evidence type="ECO:0000313" key="7">
    <source>
        <dbReference type="EMBL" id="CEP20920.1"/>
    </source>
</evidence>
<evidence type="ECO:0000313" key="8">
    <source>
        <dbReference type="Proteomes" id="UP000038830"/>
    </source>
</evidence>
<evidence type="ECO:0000256" key="4">
    <source>
        <dbReference type="RuleBase" id="RU362121"/>
    </source>
</evidence>
<feature type="compositionally biased region" description="Polar residues" evidence="5">
    <location>
        <begin position="53"/>
        <end position="62"/>
    </location>
</feature>
<evidence type="ECO:0000259" key="6">
    <source>
        <dbReference type="PROSITE" id="PS50255"/>
    </source>
</evidence>
<dbReference type="GO" id="GO:0005737">
    <property type="term" value="C:cytoplasm"/>
    <property type="evidence" value="ECO:0007669"/>
    <property type="project" value="TreeGrafter"/>
</dbReference>
<dbReference type="AlphaFoldDB" id="A0A0H5BZH1"/>
<dbReference type="GO" id="GO:0020037">
    <property type="term" value="F:heme binding"/>
    <property type="evidence" value="ECO:0007669"/>
    <property type="project" value="UniProtKB-UniRule"/>
</dbReference>
<dbReference type="SMART" id="SM01117">
    <property type="entry name" value="Cyt-b5"/>
    <property type="match status" value="1"/>
</dbReference>
<keyword evidence="3 4" id="KW-0408">Iron</keyword>
<dbReference type="Gene3D" id="3.10.120.10">
    <property type="entry name" value="Cytochrome b5-like heme/steroid binding domain"/>
    <property type="match status" value="1"/>
</dbReference>
<dbReference type="PROSITE" id="PS00191">
    <property type="entry name" value="CYTOCHROME_B5_1"/>
    <property type="match status" value="1"/>
</dbReference>
<dbReference type="InterPro" id="IPR051872">
    <property type="entry name" value="Cytochrome_b5/Flavoprotein_Rdt"/>
</dbReference>
<dbReference type="FunFam" id="3.10.120.10:FF:000001">
    <property type="entry name" value="Cytochrome b5 reductase 4"/>
    <property type="match status" value="1"/>
</dbReference>
<dbReference type="PANTHER" id="PTHR46237">
    <property type="entry name" value="CYTOCHROME B5 REDUCTASE 4 FAMILY MEMBER"/>
    <property type="match status" value="1"/>
</dbReference>
<proteinExistence type="inferred from homology"/>
<evidence type="ECO:0000256" key="1">
    <source>
        <dbReference type="ARBA" id="ARBA00022617"/>
    </source>
</evidence>
<dbReference type="Proteomes" id="UP000038830">
    <property type="component" value="Unassembled WGS sequence"/>
</dbReference>
<dbReference type="InterPro" id="IPR001199">
    <property type="entry name" value="Cyt_B5-like_heme/steroid-bd"/>
</dbReference>
<feature type="region of interest" description="Disordered" evidence="5">
    <location>
        <begin position="1"/>
        <end position="63"/>
    </location>
</feature>
<evidence type="ECO:0000256" key="3">
    <source>
        <dbReference type="ARBA" id="ARBA00023004"/>
    </source>
</evidence>
<dbReference type="GO" id="GO:0004128">
    <property type="term" value="F:cytochrome-b5 reductase activity, acting on NAD(P)H"/>
    <property type="evidence" value="ECO:0007669"/>
    <property type="project" value="TreeGrafter"/>
</dbReference>
<reference evidence="8" key="1">
    <citation type="journal article" date="2015" name="J. Biotechnol.">
        <title>The structure of the Cyberlindnera jadinii genome and its relation to Candida utilis analyzed by the occurrence of single nucleotide polymorphisms.</title>
        <authorList>
            <person name="Rupp O."/>
            <person name="Brinkrolf K."/>
            <person name="Buerth C."/>
            <person name="Kunigo M."/>
            <person name="Schneider J."/>
            <person name="Jaenicke S."/>
            <person name="Goesmann A."/>
            <person name="Puehler A."/>
            <person name="Jaeger K.-E."/>
            <person name="Ernst J.F."/>
        </authorList>
    </citation>
    <scope>NUCLEOTIDE SEQUENCE [LARGE SCALE GENOMIC DNA]</scope>
    <source>
        <strain evidence="8">ATCC 18201 / CBS 1600 / BCRC 20928 / JCM 3617 / NBRC 0987 / NRRL Y-1542</strain>
    </source>
</reference>
<evidence type="ECO:0000256" key="5">
    <source>
        <dbReference type="SAM" id="MobiDB-lite"/>
    </source>
</evidence>
<keyword evidence="7" id="KW-0560">Oxidoreductase</keyword>
<dbReference type="SUPFAM" id="SSF55856">
    <property type="entry name" value="Cytochrome b5-like heme/steroid binding domain"/>
    <property type="match status" value="1"/>
</dbReference>
<dbReference type="GO" id="GO:0046872">
    <property type="term" value="F:metal ion binding"/>
    <property type="evidence" value="ECO:0007669"/>
    <property type="project" value="UniProtKB-UniRule"/>
</dbReference>
<accession>A0A0H5BZH1</accession>
<evidence type="ECO:0000256" key="2">
    <source>
        <dbReference type="ARBA" id="ARBA00022723"/>
    </source>
</evidence>
<dbReference type="PROSITE" id="PS50255">
    <property type="entry name" value="CYTOCHROME_B5_2"/>
    <property type="match status" value="1"/>
</dbReference>
<gene>
    <name evidence="7" type="ORF">BN1211_0904</name>
</gene>
<protein>
    <recommendedName>
        <fullName evidence="6">Cytochrome b5 heme-binding domain-containing protein</fullName>
    </recommendedName>
</protein>
<dbReference type="Pfam" id="PF00173">
    <property type="entry name" value="Cyt-b5"/>
    <property type="match status" value="1"/>
</dbReference>
<dbReference type="PANTHER" id="PTHR46237:SF1">
    <property type="entry name" value="CYTOCHROME B5 REDUCTASE 4"/>
    <property type="match status" value="1"/>
</dbReference>
<feature type="domain" description="Cytochrome b5 heme-binding" evidence="6">
    <location>
        <begin position="98"/>
        <end position="175"/>
    </location>
</feature>
<sequence length="175" mass="19675">MDFNRLRGQPVQRDNNVSKLRAPEGSPGVRFNPPDTSSSGIARDDDKGPSTFPMANSSQRALSSRKKVVLEPGCSPLDWARLTSSGKNLRGIQPQDFPMKVDKKTLSLHNNRQDCWTVLKGRVYNITSYLRFHPGGIEEIMKCAGKDGTLLFMKYHAWVNYERMLENCLVGVYIG</sequence>
<organism evidence="7 8">
    <name type="scientific">Cyberlindnera jadinii (strain ATCC 18201 / CBS 1600 / BCRC 20928 / JCM 3617 / NBRC 0987 / NRRL Y-1542)</name>
    <name type="common">Torula yeast</name>
    <name type="synonym">Candida utilis</name>
    <dbReference type="NCBI Taxonomy" id="983966"/>
    <lineage>
        <taxon>Eukaryota</taxon>
        <taxon>Fungi</taxon>
        <taxon>Dikarya</taxon>
        <taxon>Ascomycota</taxon>
        <taxon>Saccharomycotina</taxon>
        <taxon>Saccharomycetes</taxon>
        <taxon>Phaffomycetales</taxon>
        <taxon>Phaffomycetaceae</taxon>
        <taxon>Cyberlindnera</taxon>
    </lineage>
</organism>
<dbReference type="InterPro" id="IPR036400">
    <property type="entry name" value="Cyt_B5-like_heme/steroid_sf"/>
</dbReference>
<comment type="similarity">
    <text evidence="4">Belongs to the cytochrome b5 family.</text>
</comment>
<dbReference type="EMBL" id="CDQK01000001">
    <property type="protein sequence ID" value="CEP20920.1"/>
    <property type="molecule type" value="Genomic_DNA"/>
</dbReference>
<keyword evidence="2 4" id="KW-0479">Metal-binding</keyword>
<keyword evidence="1 4" id="KW-0349">Heme</keyword>
<dbReference type="InterPro" id="IPR018506">
    <property type="entry name" value="Cyt_B5_heme-BS"/>
</dbReference>